<dbReference type="GO" id="GO:0005737">
    <property type="term" value="C:cytoplasm"/>
    <property type="evidence" value="ECO:0007669"/>
    <property type="project" value="UniProtKB-SubCell"/>
</dbReference>
<dbReference type="KEGG" id="peh:Spb1_17320"/>
<feature type="binding site" evidence="7">
    <location>
        <position position="180"/>
    </location>
    <ligand>
        <name>phosphoenolpyruvate</name>
        <dbReference type="ChEBI" id="CHEBI:58702"/>
    </ligand>
</feature>
<evidence type="ECO:0000256" key="7">
    <source>
        <dbReference type="HAMAP-Rule" id="MF_00210"/>
    </source>
</evidence>
<dbReference type="PANTHER" id="PTHR21090">
    <property type="entry name" value="AROM/DEHYDROQUINATE SYNTHASE"/>
    <property type="match status" value="1"/>
</dbReference>
<feature type="binding site" evidence="7">
    <location>
        <position position="351"/>
    </location>
    <ligand>
        <name>phosphoenolpyruvate</name>
        <dbReference type="ChEBI" id="CHEBI:58702"/>
    </ligand>
</feature>
<feature type="binding site" evidence="7">
    <location>
        <position position="422"/>
    </location>
    <ligand>
        <name>phosphoenolpyruvate</name>
        <dbReference type="ChEBI" id="CHEBI:58702"/>
    </ligand>
</feature>
<feature type="active site" description="Proton acceptor" evidence="7">
    <location>
        <position position="320"/>
    </location>
</feature>
<feature type="binding site" evidence="7">
    <location>
        <position position="397"/>
    </location>
    <ligand>
        <name>phosphoenolpyruvate</name>
        <dbReference type="ChEBI" id="CHEBI:58702"/>
    </ligand>
</feature>
<dbReference type="AlphaFoldDB" id="A0A518GME3"/>
<feature type="binding site" evidence="7">
    <location>
        <position position="206"/>
    </location>
    <ligand>
        <name>3-phosphoshikimate</name>
        <dbReference type="ChEBI" id="CHEBI:145989"/>
    </ligand>
</feature>
<dbReference type="Gene3D" id="3.65.10.10">
    <property type="entry name" value="Enolpyruvate transferase domain"/>
    <property type="match status" value="2"/>
</dbReference>
<evidence type="ECO:0000256" key="3">
    <source>
        <dbReference type="ARBA" id="ARBA00022605"/>
    </source>
</evidence>
<keyword evidence="4 7" id="KW-0808">Transferase</keyword>
<comment type="pathway">
    <text evidence="1 7">Metabolic intermediate biosynthesis; chorismate biosynthesis; chorismate from D-erythrose 4-phosphate and phosphoenolpyruvate: step 6/7.</text>
</comment>
<feature type="binding site" evidence="7">
    <location>
        <position position="31"/>
    </location>
    <ligand>
        <name>3-phosphoshikimate</name>
        <dbReference type="ChEBI" id="CHEBI:145989"/>
    </ligand>
</feature>
<feature type="binding site" evidence="7">
    <location>
        <position position="320"/>
    </location>
    <ligand>
        <name>3-phosphoshikimate</name>
        <dbReference type="ChEBI" id="CHEBI:145989"/>
    </ligand>
</feature>
<dbReference type="GO" id="GO:0003866">
    <property type="term" value="F:3-phosphoshikimate 1-carboxyvinyltransferase activity"/>
    <property type="evidence" value="ECO:0007669"/>
    <property type="project" value="UniProtKB-UniRule"/>
</dbReference>
<evidence type="ECO:0000256" key="1">
    <source>
        <dbReference type="ARBA" id="ARBA00004811"/>
    </source>
</evidence>
<dbReference type="PANTHER" id="PTHR21090:SF5">
    <property type="entry name" value="PENTAFUNCTIONAL AROM POLYPEPTIDE"/>
    <property type="match status" value="1"/>
</dbReference>
<dbReference type="GO" id="GO:0008652">
    <property type="term" value="P:amino acid biosynthetic process"/>
    <property type="evidence" value="ECO:0007669"/>
    <property type="project" value="UniProtKB-KW"/>
</dbReference>
<feature type="binding site" evidence="7">
    <location>
        <position position="178"/>
    </location>
    <ligand>
        <name>3-phosphoshikimate</name>
        <dbReference type="ChEBI" id="CHEBI:145989"/>
    </ligand>
</feature>
<keyword evidence="10" id="KW-1185">Reference proteome</keyword>
<evidence type="ECO:0000259" key="8">
    <source>
        <dbReference type="Pfam" id="PF00275"/>
    </source>
</evidence>
<feature type="binding site" evidence="7">
    <location>
        <position position="26"/>
    </location>
    <ligand>
        <name>phosphoenolpyruvate</name>
        <dbReference type="ChEBI" id="CHEBI:58702"/>
    </ligand>
</feature>
<dbReference type="PROSITE" id="PS00885">
    <property type="entry name" value="EPSP_SYNTHASE_2"/>
    <property type="match status" value="1"/>
</dbReference>
<dbReference type="InterPro" id="IPR001986">
    <property type="entry name" value="Enolpyruvate_Tfrase_dom"/>
</dbReference>
<keyword evidence="3 7" id="KW-0028">Amino-acid biosynthesis</keyword>
<comment type="caution">
    <text evidence="7">Lacks conserved residue(s) required for the propagation of feature annotation.</text>
</comment>
<dbReference type="Proteomes" id="UP000315349">
    <property type="component" value="Chromosome"/>
</dbReference>
<feature type="binding site" evidence="7">
    <location>
        <position position="179"/>
    </location>
    <ligand>
        <name>3-phosphoshikimate</name>
        <dbReference type="ChEBI" id="CHEBI:145989"/>
    </ligand>
</feature>
<name>A0A518GME3_9PLAN</name>
<dbReference type="InterPro" id="IPR006264">
    <property type="entry name" value="EPSP_synthase"/>
</dbReference>
<accession>A0A518GME3</accession>
<comment type="subcellular location">
    <subcellularLocation>
        <location evidence="7">Cytoplasm</location>
    </subcellularLocation>
</comment>
<dbReference type="CDD" id="cd01556">
    <property type="entry name" value="EPSP_synthase"/>
    <property type="match status" value="1"/>
</dbReference>
<evidence type="ECO:0000256" key="6">
    <source>
        <dbReference type="ARBA" id="ARBA00044633"/>
    </source>
</evidence>
<dbReference type="OrthoDB" id="9809920at2"/>
<feature type="binding site" evidence="7">
    <location>
        <position position="180"/>
    </location>
    <ligand>
        <name>3-phosphoshikimate</name>
        <dbReference type="ChEBI" id="CHEBI:145989"/>
    </ligand>
</feature>
<proteinExistence type="inferred from homology"/>
<dbReference type="EC" id="2.5.1.19" evidence="7"/>
<dbReference type="InterPro" id="IPR023193">
    <property type="entry name" value="EPSP_synthase_CS"/>
</dbReference>
<feature type="binding site" evidence="7">
    <location>
        <position position="26"/>
    </location>
    <ligand>
        <name>3-phosphoshikimate</name>
        <dbReference type="ChEBI" id="CHEBI:145989"/>
    </ligand>
</feature>
<feature type="domain" description="Enolpyruvate transferase" evidence="8">
    <location>
        <begin position="14"/>
        <end position="431"/>
    </location>
</feature>
<protein>
    <recommendedName>
        <fullName evidence="7">3-phosphoshikimate 1-carboxyvinyltransferase</fullName>
        <ecNumber evidence="7">2.5.1.19</ecNumber>
    </recommendedName>
    <alternativeName>
        <fullName evidence="7">5-enolpyruvylshikimate-3-phosphate synthase</fullName>
        <shortName evidence="7">EPSP synthase</shortName>
        <shortName evidence="7">EPSPS</shortName>
    </alternativeName>
</protein>
<dbReference type="GO" id="GO:0009423">
    <property type="term" value="P:chorismate biosynthetic process"/>
    <property type="evidence" value="ECO:0007669"/>
    <property type="project" value="UniProtKB-UniRule"/>
</dbReference>
<evidence type="ECO:0000256" key="5">
    <source>
        <dbReference type="ARBA" id="ARBA00023141"/>
    </source>
</evidence>
<sequence length="441" mass="47107">MSANSTYAMQPVGRAISGVMRPPGSKSLTNRALVTAALAAGTSELTGVLHSRDTEVMIDSLRRLGISIEEYTDEHRVVVQGCGGQIPNARADLWLENSGTSIRFLAAMCALGPGDGQPGNYRLDGNSRMRERPIDDLISALGAMGCQAQCELNSGCPPVVIESTGLSASKVSIRAEKSSQFLSALLLASPYNQQPLQIETIGTMVSEPYVEMTSGVMAAFGVAVECPQPGTYIVKPATYQGIRYDIEPDASAASYFFAVAAITGGEVTVDGLNANALQGDVMFVKALEQMGCEVRWGERQITVKGHPLKGIEIDMNAISDTAQTLAVVATFAQSPTTIRNIAHVRHKETDRIQAVVTELSKLGIRAVEFEDGMTIYPGAPRCSESKPALVDTYDDHRMAMSFALLGLVHSGIVIDNPGCTSKTYPDFFADLARLCEESSSL</sequence>
<feature type="binding site" evidence="7">
    <location>
        <position position="99"/>
    </location>
    <ligand>
        <name>phosphoenolpyruvate</name>
        <dbReference type="ChEBI" id="CHEBI:58702"/>
    </ligand>
</feature>
<comment type="catalytic activity">
    <reaction evidence="6">
        <text>3-phosphoshikimate + phosphoenolpyruvate = 5-O-(1-carboxyvinyl)-3-phosphoshikimate + phosphate</text>
        <dbReference type="Rhea" id="RHEA:21256"/>
        <dbReference type="ChEBI" id="CHEBI:43474"/>
        <dbReference type="ChEBI" id="CHEBI:57701"/>
        <dbReference type="ChEBI" id="CHEBI:58702"/>
        <dbReference type="ChEBI" id="CHEBI:145989"/>
        <dbReference type="EC" id="2.5.1.19"/>
    </reaction>
    <physiologicalReaction direction="left-to-right" evidence="6">
        <dbReference type="Rhea" id="RHEA:21257"/>
    </physiologicalReaction>
</comment>
<evidence type="ECO:0000256" key="2">
    <source>
        <dbReference type="ARBA" id="ARBA00009948"/>
    </source>
</evidence>
<keyword evidence="7" id="KW-0963">Cytoplasm</keyword>
<evidence type="ECO:0000256" key="4">
    <source>
        <dbReference type="ARBA" id="ARBA00022679"/>
    </source>
</evidence>
<reference evidence="9 10" key="1">
    <citation type="submission" date="2019-02" db="EMBL/GenBank/DDBJ databases">
        <title>Deep-cultivation of Planctomycetes and their phenomic and genomic characterization uncovers novel biology.</title>
        <authorList>
            <person name="Wiegand S."/>
            <person name="Jogler M."/>
            <person name="Boedeker C."/>
            <person name="Pinto D."/>
            <person name="Vollmers J."/>
            <person name="Rivas-Marin E."/>
            <person name="Kohn T."/>
            <person name="Peeters S.H."/>
            <person name="Heuer A."/>
            <person name="Rast P."/>
            <person name="Oberbeckmann S."/>
            <person name="Bunk B."/>
            <person name="Jeske O."/>
            <person name="Meyerdierks A."/>
            <person name="Storesund J.E."/>
            <person name="Kallscheuer N."/>
            <person name="Luecker S."/>
            <person name="Lage O.M."/>
            <person name="Pohl T."/>
            <person name="Merkel B.J."/>
            <person name="Hornburger P."/>
            <person name="Mueller R.-W."/>
            <person name="Bruemmer F."/>
            <person name="Labrenz M."/>
            <person name="Spormann A.M."/>
            <person name="Op den Camp H."/>
            <person name="Overmann J."/>
            <person name="Amann R."/>
            <person name="Jetten M.S.M."/>
            <person name="Mascher T."/>
            <person name="Medema M.H."/>
            <person name="Devos D.P."/>
            <person name="Kaster A.-K."/>
            <person name="Ovreas L."/>
            <person name="Rohde M."/>
            <person name="Galperin M.Y."/>
            <person name="Jogler C."/>
        </authorList>
    </citation>
    <scope>NUCLEOTIDE SEQUENCE [LARGE SCALE GENOMIC DNA]</scope>
    <source>
        <strain evidence="9 10">Spb1</strain>
    </source>
</reference>
<dbReference type="InterPro" id="IPR013792">
    <property type="entry name" value="RNA3'P_cycl/enolpyr_Trfase_a/b"/>
</dbReference>
<dbReference type="SUPFAM" id="SSF55205">
    <property type="entry name" value="EPT/RTPC-like"/>
    <property type="match status" value="1"/>
</dbReference>
<comment type="similarity">
    <text evidence="2 7">Belongs to the EPSP synthase family.</text>
</comment>
<dbReference type="EMBL" id="CP036299">
    <property type="protein sequence ID" value="QDV29815.1"/>
    <property type="molecule type" value="Genomic_DNA"/>
</dbReference>
<comment type="function">
    <text evidence="7">Catalyzes the transfer of the enolpyruvyl moiety of phosphoenolpyruvate (PEP) to the 5-hydroxyl of shikimate-3-phosphate (S3P) to produce enolpyruvyl shikimate-3-phosphate and inorganic phosphate.</text>
</comment>
<feature type="binding site" evidence="7">
    <location>
        <position position="27"/>
    </location>
    <ligand>
        <name>3-phosphoshikimate</name>
        <dbReference type="ChEBI" id="CHEBI:145989"/>
    </ligand>
</feature>
<dbReference type="Pfam" id="PF00275">
    <property type="entry name" value="EPSP_synthase"/>
    <property type="match status" value="1"/>
</dbReference>
<gene>
    <name evidence="7 9" type="primary">aroA</name>
    <name evidence="9" type="ORF">Spb1_17320</name>
</gene>
<dbReference type="UniPathway" id="UPA00053">
    <property type="reaction ID" value="UER00089"/>
</dbReference>
<dbReference type="HAMAP" id="MF_00210">
    <property type="entry name" value="EPSP_synth"/>
    <property type="match status" value="1"/>
</dbReference>
<evidence type="ECO:0000313" key="9">
    <source>
        <dbReference type="EMBL" id="QDV29815.1"/>
    </source>
</evidence>
<dbReference type="InterPro" id="IPR036968">
    <property type="entry name" value="Enolpyruvate_Tfrase_sf"/>
</dbReference>
<organism evidence="9 10">
    <name type="scientific">Planctopirus ephydatiae</name>
    <dbReference type="NCBI Taxonomy" id="2528019"/>
    <lineage>
        <taxon>Bacteria</taxon>
        <taxon>Pseudomonadati</taxon>
        <taxon>Planctomycetota</taxon>
        <taxon>Planctomycetia</taxon>
        <taxon>Planctomycetales</taxon>
        <taxon>Planctomycetaceae</taxon>
        <taxon>Planctopirus</taxon>
    </lineage>
</organism>
<dbReference type="NCBIfam" id="TIGR01356">
    <property type="entry name" value="aroA"/>
    <property type="match status" value="1"/>
</dbReference>
<feature type="binding site" evidence="7">
    <location>
        <position position="347"/>
    </location>
    <ligand>
        <name>3-phosphoshikimate</name>
        <dbReference type="ChEBI" id="CHEBI:145989"/>
    </ligand>
</feature>
<dbReference type="GO" id="GO:0009073">
    <property type="term" value="P:aromatic amino acid family biosynthetic process"/>
    <property type="evidence" value="ECO:0007669"/>
    <property type="project" value="UniProtKB-KW"/>
</dbReference>
<dbReference type="RefSeq" id="WP_145298220.1">
    <property type="nucleotide sequence ID" value="NZ_CP036299.1"/>
</dbReference>
<dbReference type="PIRSF" id="PIRSF000505">
    <property type="entry name" value="EPSPS"/>
    <property type="match status" value="1"/>
</dbReference>
<keyword evidence="5 7" id="KW-0057">Aromatic amino acid biosynthesis</keyword>
<comment type="subunit">
    <text evidence="7">Monomer.</text>
</comment>
<feature type="binding site" evidence="7">
    <location>
        <position position="132"/>
    </location>
    <ligand>
        <name>phosphoenolpyruvate</name>
        <dbReference type="ChEBI" id="CHEBI:58702"/>
    </ligand>
</feature>
<evidence type="ECO:0000313" key="10">
    <source>
        <dbReference type="Proteomes" id="UP000315349"/>
    </source>
</evidence>